<evidence type="ECO:0000313" key="5">
    <source>
        <dbReference type="Proteomes" id="UP001150062"/>
    </source>
</evidence>
<dbReference type="PANTHER" id="PTHR12300">
    <property type="entry name" value="HVA22-LIKE PROTEINS"/>
    <property type="match status" value="1"/>
</dbReference>
<evidence type="ECO:0000313" key="4">
    <source>
        <dbReference type="EMBL" id="KAJ6230932.1"/>
    </source>
</evidence>
<keyword evidence="4" id="KW-0675">Receptor</keyword>
<feature type="compositionally biased region" description="Basic residues" evidence="2">
    <location>
        <begin position="260"/>
        <end position="301"/>
    </location>
</feature>
<feature type="compositionally biased region" description="Basic and acidic residues" evidence="2">
    <location>
        <begin position="180"/>
        <end position="259"/>
    </location>
</feature>
<dbReference type="EMBL" id="JAOAOG010000307">
    <property type="protein sequence ID" value="KAJ6230932.1"/>
    <property type="molecule type" value="Genomic_DNA"/>
</dbReference>
<keyword evidence="3" id="KW-1133">Transmembrane helix</keyword>
<feature type="compositionally biased region" description="Basic residues" evidence="2">
    <location>
        <begin position="338"/>
        <end position="355"/>
    </location>
</feature>
<comment type="caution">
    <text evidence="4">The sequence shown here is derived from an EMBL/GenBank/DDBJ whole genome shotgun (WGS) entry which is preliminary data.</text>
</comment>
<keyword evidence="3" id="KW-0472">Membrane</keyword>
<reference evidence="4" key="1">
    <citation type="submission" date="2022-08" db="EMBL/GenBank/DDBJ databases">
        <title>Novel sulfate-reducing endosymbionts in the free-living metamonad Anaeramoeba.</title>
        <authorList>
            <person name="Jerlstrom-Hultqvist J."/>
            <person name="Cepicka I."/>
            <person name="Gallot-Lavallee L."/>
            <person name="Salas-Leiva D."/>
            <person name="Curtis B.A."/>
            <person name="Zahonova K."/>
            <person name="Pipaliya S."/>
            <person name="Dacks J."/>
            <person name="Roger A.J."/>
        </authorList>
    </citation>
    <scope>NUCLEOTIDE SEQUENCE</scope>
    <source>
        <strain evidence="4">Schooner1</strain>
    </source>
</reference>
<sequence>MIITLSVRESFSELLSYSIGLVLPIYYTFKALNNDDVDDEENIRARQKWLRYWMVFGFFLVFQVVTNFFFSWFPFYYEIKIILSILIVTPKINNILYHMISFYLVPFESNIDETIDEKLHNIYELVVTKFGYPGRIIFSYLFEDNGISPKRKKPKKKKSSPTMKKKESKDNKKLQMLKNTKKEDDDKDERNVETTQKETEIKKVEMKKNETKINQDLEQKHEHEQEQKHEHEQERKMKKEQDTKNNERVKPKPKSEIKGGKKSKPVKKVLKKRPITPKKTSLKPKVANKKVKKLTTSKTPRRTSTSTKQKIIVQKSKTDPRRQTTKPRRNLSPVGTGSRKKIIKLNSNKKKKNEN</sequence>
<comment type="subcellular location">
    <subcellularLocation>
        <location evidence="1">Membrane</location>
        <topology evidence="1">Multi-pass membrane protein</topology>
    </subcellularLocation>
</comment>
<organism evidence="4 5">
    <name type="scientific">Anaeramoeba flamelloides</name>
    <dbReference type="NCBI Taxonomy" id="1746091"/>
    <lineage>
        <taxon>Eukaryota</taxon>
        <taxon>Metamonada</taxon>
        <taxon>Anaeramoebidae</taxon>
        <taxon>Anaeramoeba</taxon>
    </lineage>
</organism>
<gene>
    <name evidence="4" type="ORF">M0813_06311</name>
</gene>
<keyword evidence="3" id="KW-0812">Transmembrane</keyword>
<evidence type="ECO:0000256" key="1">
    <source>
        <dbReference type="RuleBase" id="RU362006"/>
    </source>
</evidence>
<feature type="transmembrane region" description="Helical" evidence="3">
    <location>
        <begin position="52"/>
        <end position="75"/>
    </location>
</feature>
<accession>A0ABQ8XE62</accession>
<dbReference type="InterPro" id="IPR004345">
    <property type="entry name" value="TB2_DP1_HVA22"/>
</dbReference>
<dbReference type="Proteomes" id="UP001150062">
    <property type="component" value="Unassembled WGS sequence"/>
</dbReference>
<feature type="region of interest" description="Disordered" evidence="2">
    <location>
        <begin position="149"/>
        <end position="355"/>
    </location>
</feature>
<name>A0ABQ8XE62_9EUKA</name>
<comment type="similarity">
    <text evidence="1">Belongs to the DP1 family.</text>
</comment>
<evidence type="ECO:0000256" key="2">
    <source>
        <dbReference type="SAM" id="MobiDB-lite"/>
    </source>
</evidence>
<feature type="compositionally biased region" description="Basic residues" evidence="2">
    <location>
        <begin position="149"/>
        <end position="159"/>
    </location>
</feature>
<keyword evidence="5" id="KW-1185">Reference proteome</keyword>
<protein>
    <submittedName>
        <fullName evidence="4">Receptor expression-enhancing protein</fullName>
    </submittedName>
</protein>
<evidence type="ECO:0000256" key="3">
    <source>
        <dbReference type="SAM" id="Phobius"/>
    </source>
</evidence>
<dbReference type="Pfam" id="PF03134">
    <property type="entry name" value="TB2_DP1_HVA22"/>
    <property type="match status" value="1"/>
</dbReference>
<feature type="compositionally biased region" description="Basic and acidic residues" evidence="2">
    <location>
        <begin position="164"/>
        <end position="173"/>
    </location>
</feature>
<proteinExistence type="inferred from homology"/>